<accession>A0ABN9YFL2</accession>
<gene>
    <name evidence="1" type="ORF">PCOR1329_LOCUS85463</name>
</gene>
<comment type="caution">
    <text evidence="1">The sequence shown here is derived from an EMBL/GenBank/DDBJ whole genome shotgun (WGS) entry which is preliminary data.</text>
</comment>
<organism evidence="1 2">
    <name type="scientific">Prorocentrum cordatum</name>
    <dbReference type="NCBI Taxonomy" id="2364126"/>
    <lineage>
        <taxon>Eukaryota</taxon>
        <taxon>Sar</taxon>
        <taxon>Alveolata</taxon>
        <taxon>Dinophyceae</taxon>
        <taxon>Prorocentrales</taxon>
        <taxon>Prorocentraceae</taxon>
        <taxon>Prorocentrum</taxon>
    </lineage>
</organism>
<sequence length="229" mass="26046">AIIQRLNGMMQGRSDQVPARRHHDILRASVIVHRAVRDAVEAGTKPKPQRAFITALTTHWVKDDLEITIAKRLTAWHGAAIVPHDLKLRWATLKSLLVTVAPSRRWITMRTLAGGWHTSSRMRVTPDVDLCRLGCFQQPDAIAHYMICDRLQNLACLPRTFSQATVLERLGPGFHYAEHGEHSLSMTIQRLVLSHYTRLEVKTQGVNDYSYKHHLDARLAALDRLNFAK</sequence>
<reference evidence="1" key="1">
    <citation type="submission" date="2023-10" db="EMBL/GenBank/DDBJ databases">
        <authorList>
            <person name="Chen Y."/>
            <person name="Shah S."/>
            <person name="Dougan E. K."/>
            <person name="Thang M."/>
            <person name="Chan C."/>
        </authorList>
    </citation>
    <scope>NUCLEOTIDE SEQUENCE [LARGE SCALE GENOMIC DNA]</scope>
</reference>
<evidence type="ECO:0000313" key="1">
    <source>
        <dbReference type="EMBL" id="CAK0911629.1"/>
    </source>
</evidence>
<feature type="non-terminal residue" evidence="1">
    <location>
        <position position="1"/>
    </location>
</feature>
<dbReference type="Proteomes" id="UP001189429">
    <property type="component" value="Unassembled WGS sequence"/>
</dbReference>
<protein>
    <submittedName>
        <fullName evidence="1">Uncharacterized protein</fullName>
    </submittedName>
</protein>
<name>A0ABN9YFL2_9DINO</name>
<keyword evidence="2" id="KW-1185">Reference proteome</keyword>
<evidence type="ECO:0000313" key="2">
    <source>
        <dbReference type="Proteomes" id="UP001189429"/>
    </source>
</evidence>
<proteinExistence type="predicted"/>
<dbReference type="EMBL" id="CAUYUJ010022616">
    <property type="protein sequence ID" value="CAK0911629.1"/>
    <property type="molecule type" value="Genomic_DNA"/>
</dbReference>